<comment type="function">
    <text evidence="5">Subunit of the V1 complex of vacuolar(H+)-ATPase (V-ATPase), a multisubunit enzyme composed of a peripheral complex (V1) that hydrolyzes ATP and a membrane integral complex (V0) that translocates protons. V-ATPase is responsible for acidifying and maintaining the pH of intracellular compartments. Subunit C is necessary for the assembly of the catalytic sector of the enzyme and is likely to have a specific function in its catalytic activity. Reversibly leaves the enzyme after glucose depletion, causing the catalytic subcomplex V1 to detach from the V0 section.</text>
</comment>
<dbReference type="PANTHER" id="PTHR10137:SF0">
    <property type="entry name" value="V-TYPE PROTON ATPASE SUBUNIT C"/>
    <property type="match status" value="1"/>
</dbReference>
<dbReference type="CDD" id="cd14785">
    <property type="entry name" value="V-ATPase_C"/>
    <property type="match status" value="1"/>
</dbReference>
<evidence type="ECO:0000256" key="5">
    <source>
        <dbReference type="ARBA" id="ARBA00053565"/>
    </source>
</evidence>
<evidence type="ECO:0000256" key="4">
    <source>
        <dbReference type="ARBA" id="ARBA00023065"/>
    </source>
</evidence>
<evidence type="ECO:0000256" key="2">
    <source>
        <dbReference type="ARBA" id="ARBA00022448"/>
    </source>
</evidence>
<dbReference type="InterPro" id="IPR036132">
    <property type="entry name" value="Vac_ATP_synth_c_sf"/>
</dbReference>
<dbReference type="Gene3D" id="1.20.1460.10">
    <property type="entry name" value="subunit c (vma5p) of the yeast v-atpase, domain 2"/>
    <property type="match status" value="1"/>
</dbReference>
<dbReference type="Pfam" id="PF03223">
    <property type="entry name" value="V-ATPase_C"/>
    <property type="match status" value="1"/>
</dbReference>
<comment type="function">
    <text evidence="6">Subunit of the V1 complex of vacuolar(H+)-ATPase (V-ATPase), a multisubunit enzyme composed of a peripheral complex (V1) that hydrolyzes ATP and a membrane integral complex (V0) that translocates protons. V-ATPase is responsible for acidifying and maintaining the pH of intracellular compartments and in some cell types, is targeted to the plasma membrane, where it is responsible for acidifying the extracellular environment. Subunit C is necessary for the assembly of the catalytic sector of the enzyme and is likely to have a specific function in its catalytic activity.</text>
</comment>
<comment type="similarity">
    <text evidence="1 6">Belongs to the V-ATPase C subunit family.</text>
</comment>
<dbReference type="Gene3D" id="3.30.70.1180">
    <property type="entry name" value="Vacuolar atp synthase subunit c, domain 1"/>
    <property type="match status" value="1"/>
</dbReference>
<keyword evidence="4 6" id="KW-0406">Ion transport</keyword>
<proteinExistence type="inferred from homology"/>
<sequence length="392" mass="44597">MPSDLSTWLISVPRDGDTEGLVQEIGTKFAQGKALPESHFAQLEVPSLKTGTLDLLVTLSEELAKHDSFFTSAVAKVVDTLRNLLNNDPERLSQHTLVEEKSIDDYLLGGWKWNSSKYGTQRGLRDVVDVLVKEMTSIDNVMKSRLNNYNIAKGTLNQLQRRNTGNLSTRSLVNVVMKEHVTESEYLETIFVAVPKNMANDWNSKYERFASMVVPRSSEKIAQDDSFVLFKAVVFRKTRDQFSQKCRENKFVVRDFTFQDDLLAKTNTELQAAEITEKELWSELLRVARINFSEAFQILVHLKIVRLFVESVLRYGLPANYTGLIIKPDPKTIKRTLSVLTTHLSFLASKSDRKRAKGASDTDYAAAGGEYQSLMEQEYFDFVLFEVPWVVT</sequence>
<dbReference type="EMBL" id="MU128997">
    <property type="protein sequence ID" value="KAF9511656.1"/>
    <property type="molecule type" value="Genomic_DNA"/>
</dbReference>
<evidence type="ECO:0000313" key="8">
    <source>
        <dbReference type="Proteomes" id="UP000886523"/>
    </source>
</evidence>
<name>A0A9P6DR01_9AGAM</name>
<evidence type="ECO:0000256" key="3">
    <source>
        <dbReference type="ARBA" id="ARBA00022781"/>
    </source>
</evidence>
<dbReference type="AlphaFoldDB" id="A0A9P6DR01"/>
<keyword evidence="8" id="KW-1185">Reference proteome</keyword>
<dbReference type="GO" id="GO:0000221">
    <property type="term" value="C:vacuolar proton-transporting V-type ATPase, V1 domain"/>
    <property type="evidence" value="ECO:0007669"/>
    <property type="project" value="TreeGrafter"/>
</dbReference>
<dbReference type="OrthoDB" id="6605928at2759"/>
<dbReference type="SUPFAM" id="SSF118203">
    <property type="entry name" value="Vacuolar ATP synthase subunit C"/>
    <property type="match status" value="1"/>
</dbReference>
<protein>
    <recommendedName>
        <fullName evidence="6">V-type proton ATPase subunit C</fullName>
    </recommendedName>
</protein>
<evidence type="ECO:0000256" key="6">
    <source>
        <dbReference type="RuleBase" id="RU364010"/>
    </source>
</evidence>
<dbReference type="GO" id="GO:0046961">
    <property type="term" value="F:proton-transporting ATPase activity, rotational mechanism"/>
    <property type="evidence" value="ECO:0007669"/>
    <property type="project" value="InterPro"/>
</dbReference>
<dbReference type="Proteomes" id="UP000886523">
    <property type="component" value="Unassembled WGS sequence"/>
</dbReference>
<keyword evidence="2 6" id="KW-0813">Transport</keyword>
<dbReference type="InterPro" id="IPR004907">
    <property type="entry name" value="ATPase_V1-cplx_csu"/>
</dbReference>
<reference evidence="7" key="1">
    <citation type="journal article" date="2020" name="Nat. Commun.">
        <title>Large-scale genome sequencing of mycorrhizal fungi provides insights into the early evolution of symbiotic traits.</title>
        <authorList>
            <person name="Miyauchi S."/>
            <person name="Kiss E."/>
            <person name="Kuo A."/>
            <person name="Drula E."/>
            <person name="Kohler A."/>
            <person name="Sanchez-Garcia M."/>
            <person name="Morin E."/>
            <person name="Andreopoulos B."/>
            <person name="Barry K.W."/>
            <person name="Bonito G."/>
            <person name="Buee M."/>
            <person name="Carver A."/>
            <person name="Chen C."/>
            <person name="Cichocki N."/>
            <person name="Clum A."/>
            <person name="Culley D."/>
            <person name="Crous P.W."/>
            <person name="Fauchery L."/>
            <person name="Girlanda M."/>
            <person name="Hayes R.D."/>
            <person name="Keri Z."/>
            <person name="LaButti K."/>
            <person name="Lipzen A."/>
            <person name="Lombard V."/>
            <person name="Magnuson J."/>
            <person name="Maillard F."/>
            <person name="Murat C."/>
            <person name="Nolan M."/>
            <person name="Ohm R.A."/>
            <person name="Pangilinan J."/>
            <person name="Pereira M.F."/>
            <person name="Perotto S."/>
            <person name="Peter M."/>
            <person name="Pfister S."/>
            <person name="Riley R."/>
            <person name="Sitrit Y."/>
            <person name="Stielow J.B."/>
            <person name="Szollosi G."/>
            <person name="Zifcakova L."/>
            <person name="Stursova M."/>
            <person name="Spatafora J.W."/>
            <person name="Tedersoo L."/>
            <person name="Vaario L.M."/>
            <person name="Yamada A."/>
            <person name="Yan M."/>
            <person name="Wang P."/>
            <person name="Xu J."/>
            <person name="Bruns T."/>
            <person name="Baldrian P."/>
            <person name="Vilgalys R."/>
            <person name="Dunand C."/>
            <person name="Henrissat B."/>
            <person name="Grigoriev I.V."/>
            <person name="Hibbett D."/>
            <person name="Nagy L.G."/>
            <person name="Martin F.M."/>
        </authorList>
    </citation>
    <scope>NUCLEOTIDE SEQUENCE</scope>
    <source>
        <strain evidence="7">UP504</strain>
    </source>
</reference>
<evidence type="ECO:0000313" key="7">
    <source>
        <dbReference type="EMBL" id="KAF9511656.1"/>
    </source>
</evidence>
<organism evidence="7 8">
    <name type="scientific">Hydnum rufescens UP504</name>
    <dbReference type="NCBI Taxonomy" id="1448309"/>
    <lineage>
        <taxon>Eukaryota</taxon>
        <taxon>Fungi</taxon>
        <taxon>Dikarya</taxon>
        <taxon>Basidiomycota</taxon>
        <taxon>Agaricomycotina</taxon>
        <taxon>Agaricomycetes</taxon>
        <taxon>Cantharellales</taxon>
        <taxon>Hydnaceae</taxon>
        <taxon>Hydnum</taxon>
    </lineage>
</organism>
<dbReference type="FunFam" id="3.30.70.100:FF:000002">
    <property type="entry name" value="V-type proton ATPase subunit C"/>
    <property type="match status" value="1"/>
</dbReference>
<dbReference type="Gene3D" id="3.30.70.100">
    <property type="match status" value="1"/>
</dbReference>
<dbReference type="PANTHER" id="PTHR10137">
    <property type="entry name" value="V-TYPE PROTON ATPASE SUBUNIT C"/>
    <property type="match status" value="1"/>
</dbReference>
<accession>A0A9P6DR01</accession>
<gene>
    <name evidence="7" type="ORF">BS47DRAFT_1372976</name>
</gene>
<evidence type="ECO:0000256" key="1">
    <source>
        <dbReference type="ARBA" id="ARBA00006138"/>
    </source>
</evidence>
<comment type="caution">
    <text evidence="7">The sequence shown here is derived from an EMBL/GenBank/DDBJ whole genome shotgun (WGS) entry which is preliminary data.</text>
</comment>
<comment type="subunit">
    <text evidence="6">V-ATPase is a heteromultimeric enzyme composed of a peripheral catalytic V1 complex (components A to H) attached to an integral membrane V0 proton pore complex.</text>
</comment>
<keyword evidence="3 6" id="KW-0375">Hydrogen ion transport</keyword>